<evidence type="ECO:0000313" key="6">
    <source>
        <dbReference type="Proteomes" id="UP000823046"/>
    </source>
</evidence>
<feature type="domain" description="Iron hydrogenase large subunit C-terminal" evidence="4">
    <location>
        <begin position="379"/>
        <end position="427"/>
    </location>
</feature>
<protein>
    <submittedName>
        <fullName evidence="5">Iron only hydrogenase large subunit, c-terminal domain-containing protein</fullName>
    </submittedName>
</protein>
<reference evidence="5 6" key="1">
    <citation type="journal article" date="2020" name="bioRxiv">
        <title>Metabolic contributions of an alphaproteobacterial endosymbiont in the apicomplexan Cardiosporidium cionae.</title>
        <authorList>
            <person name="Hunter E.S."/>
            <person name="Paight C.J."/>
            <person name="Lane C.E."/>
        </authorList>
    </citation>
    <scope>NUCLEOTIDE SEQUENCE [LARGE SCALE GENOMIC DNA]</scope>
    <source>
        <strain evidence="5">ESH_2018</strain>
    </source>
</reference>
<dbReference type="Gene3D" id="3.40.950.10">
    <property type="entry name" value="Fe-only Hydrogenase (Larger Subunit), Chain L, domain 3"/>
    <property type="match status" value="1"/>
</dbReference>
<comment type="similarity">
    <text evidence="1">Belongs to the NARF family.</text>
</comment>
<dbReference type="EMBL" id="JADAQX010000603">
    <property type="protein sequence ID" value="KAF8819780.1"/>
    <property type="molecule type" value="Genomic_DNA"/>
</dbReference>
<dbReference type="PANTHER" id="PTHR11615">
    <property type="entry name" value="NITRATE, FORMATE, IRON DEHYDROGENASE"/>
    <property type="match status" value="1"/>
</dbReference>
<feature type="coiled-coil region" evidence="2">
    <location>
        <begin position="788"/>
        <end position="818"/>
    </location>
</feature>
<proteinExistence type="inferred from homology"/>
<dbReference type="Proteomes" id="UP000823046">
    <property type="component" value="Unassembled WGS sequence"/>
</dbReference>
<evidence type="ECO:0000313" key="5">
    <source>
        <dbReference type="EMBL" id="KAF8819780.1"/>
    </source>
</evidence>
<accession>A0ABQ7J715</accession>
<feature type="region of interest" description="Disordered" evidence="3">
    <location>
        <begin position="38"/>
        <end position="70"/>
    </location>
</feature>
<feature type="compositionally biased region" description="Low complexity" evidence="3">
    <location>
        <begin position="483"/>
        <end position="499"/>
    </location>
</feature>
<gene>
    <name evidence="5" type="ORF">IE077_000650</name>
</gene>
<comment type="caution">
    <text evidence="5">The sequence shown here is derived from an EMBL/GenBank/DDBJ whole genome shotgun (WGS) entry which is preliminary data.</text>
</comment>
<dbReference type="InterPro" id="IPR009016">
    <property type="entry name" value="Fe_hydrogenase"/>
</dbReference>
<evidence type="ECO:0000256" key="2">
    <source>
        <dbReference type="SAM" id="Coils"/>
    </source>
</evidence>
<keyword evidence="6" id="KW-1185">Reference proteome</keyword>
<sequence length="971" mass="107406">MFSSTIKLTDLNDFLLPSQECIKPLLLTKNASPADGTLLASSQSLPSEPTLPRPNLIRLTSRQKGRKTGVAQPLPLSIYSNRDTPIGVDPIADQVRKATVSIDLQNSSVFDDRTKYSTVNSLADTAIEHKKELVARGSSPERIPGDKPDQIFSKHSKYFHLDKNIIEESAAEDVTTSHRVVERTVEQNPVANTSPNLHQEIHNSKTNPQDNLLVAQVSLFDCLACNGCVTTAETVLLQQQSVQEFLRNLNSKSLSVVSISPQSRTALSNFFHLTADVVMRKLSGFFKGIGVHYVLDTTISESICVLETQREFSQRYRNELARKAGKLLAYKREEVHARSSSPENLSTASTDAKNLNALSPFTEEEGDIHASSSVSYPSMWPLLSSHCPGWICYAEKVLDEAVIPLISRVRSSQQIQGLLVKSLLRKSYNASLFIQKYRSLFCSSLPIFSTSLIPARNRMRSSTEHSSTIYEVLTKYSRCRPATDIPSNTDSTSSTNPSTEGERTFFPPDRIESLNFNNSHGNDVAHGGNSLYRMLQPSDVFHTCIMPCFDKKIESARPEFVHSENSDYPASSSDTTQDVDTVLATSELLELFNLFNIDFMNISECDVDSILTPQSLSLVGINEPIPQNCATPQATSSAPSTLESYPSITKMDKPSANFRQFRPGSVRISEYHGGSGGFVDAVFRHAAKEFYGVHFEGPLPFKIGKNKDYKEVSLTIEGEVVLRCAVAYGFRNIQNVMRRIQNRAKSATKGATQQLATNAPHVPRPFHMSDTAPDLHFIELMACPGGCLNGAGQVLDEAQKLLDKANNEKNELHSKSENAVAFNSNASVAAKTVEYVENKGVNETVGYSNFGNTMAATQTQITTEMMTDTTRNETPWVRDGLSKLEEQKSKLDALERLFHSDSQVPFISPTLIPCLETVYAFLKLRDGRTDVVNLECDPEPVKGVLTQYNSLKGMQLLGNDNGYMPASTLKW</sequence>
<keyword evidence="2" id="KW-0175">Coiled coil</keyword>
<dbReference type="SUPFAM" id="SSF53920">
    <property type="entry name" value="Fe-only hydrogenase"/>
    <property type="match status" value="2"/>
</dbReference>
<feature type="region of interest" description="Disordered" evidence="3">
    <location>
        <begin position="481"/>
        <end position="503"/>
    </location>
</feature>
<feature type="domain" description="Iron hydrogenase large subunit C-terminal" evidence="4">
    <location>
        <begin position="256"/>
        <end position="318"/>
    </location>
</feature>
<name>A0ABQ7J715_9APIC</name>
<evidence type="ECO:0000256" key="1">
    <source>
        <dbReference type="ARBA" id="ARBA00006596"/>
    </source>
</evidence>
<evidence type="ECO:0000259" key="4">
    <source>
        <dbReference type="Pfam" id="PF02906"/>
    </source>
</evidence>
<dbReference type="InterPro" id="IPR050340">
    <property type="entry name" value="Cytosolic_Fe-S_CAF"/>
</dbReference>
<evidence type="ECO:0000256" key="3">
    <source>
        <dbReference type="SAM" id="MobiDB-lite"/>
    </source>
</evidence>
<dbReference type="Pfam" id="PF02906">
    <property type="entry name" value="Fe_hyd_lg_C"/>
    <property type="match status" value="3"/>
</dbReference>
<dbReference type="Gene3D" id="3.40.50.1780">
    <property type="match status" value="2"/>
</dbReference>
<organism evidence="5 6">
    <name type="scientific">Cardiosporidium cionae</name>
    <dbReference type="NCBI Taxonomy" id="476202"/>
    <lineage>
        <taxon>Eukaryota</taxon>
        <taxon>Sar</taxon>
        <taxon>Alveolata</taxon>
        <taxon>Apicomplexa</taxon>
        <taxon>Aconoidasida</taxon>
        <taxon>Nephromycida</taxon>
        <taxon>Cardiosporidium</taxon>
    </lineage>
</organism>
<feature type="domain" description="Iron hydrogenase large subunit C-terminal" evidence="4">
    <location>
        <begin position="536"/>
        <end position="791"/>
    </location>
</feature>
<dbReference type="InterPro" id="IPR004108">
    <property type="entry name" value="Fe_hydrogenase_lsu_C"/>
</dbReference>